<keyword evidence="2" id="KW-1185">Reference proteome</keyword>
<dbReference type="PANTHER" id="PTHR14710">
    <property type="entry name" value="GEM-ASSOCIATED PROTEIN 6"/>
    <property type="match status" value="1"/>
</dbReference>
<reference evidence="1" key="1">
    <citation type="submission" date="2022-10" db="EMBL/GenBank/DDBJ databases">
        <title>Novel sulphate-reducing endosymbionts in the free-living metamonad Anaeramoeba.</title>
        <authorList>
            <person name="Jerlstrom-Hultqvist J."/>
            <person name="Cepicka I."/>
            <person name="Gallot-Lavallee L."/>
            <person name="Salas-Leiva D."/>
            <person name="Curtis B.A."/>
            <person name="Zahonova K."/>
            <person name="Pipaliya S."/>
            <person name="Dacks J."/>
            <person name="Roger A.J."/>
        </authorList>
    </citation>
    <scope>NUCLEOTIDE SEQUENCE</scope>
    <source>
        <strain evidence="1">BMAN</strain>
    </source>
</reference>
<name>A0A9Q0R5R4_ANAIG</name>
<accession>A0A9Q0R5R4</accession>
<protein>
    <submittedName>
        <fullName evidence="1">Gem-associated protein</fullName>
    </submittedName>
</protein>
<organism evidence="1 2">
    <name type="scientific">Anaeramoeba ignava</name>
    <name type="common">Anaerobic marine amoeba</name>
    <dbReference type="NCBI Taxonomy" id="1746090"/>
    <lineage>
        <taxon>Eukaryota</taxon>
        <taxon>Metamonada</taxon>
        <taxon>Anaeramoebidae</taxon>
        <taxon>Anaeramoeba</taxon>
    </lineage>
</organism>
<dbReference type="PANTHER" id="PTHR14710:SF2">
    <property type="entry name" value="GEM-ASSOCIATED PROTEIN 6"/>
    <property type="match status" value="1"/>
</dbReference>
<dbReference type="Gene3D" id="2.30.30.100">
    <property type="match status" value="1"/>
</dbReference>
<dbReference type="Proteomes" id="UP001149090">
    <property type="component" value="Unassembled WGS sequence"/>
</dbReference>
<evidence type="ECO:0000313" key="2">
    <source>
        <dbReference type="Proteomes" id="UP001149090"/>
    </source>
</evidence>
<dbReference type="InterPro" id="IPR009422">
    <property type="entry name" value="Gemin6"/>
</dbReference>
<dbReference type="GO" id="GO:0032797">
    <property type="term" value="C:SMN complex"/>
    <property type="evidence" value="ECO:0007669"/>
    <property type="project" value="TreeGrafter"/>
</dbReference>
<evidence type="ECO:0000313" key="1">
    <source>
        <dbReference type="EMBL" id="KAJ5067528.1"/>
    </source>
</evidence>
<proteinExistence type="predicted"/>
<comment type="caution">
    <text evidence="1">The sequence shown here is derived from an EMBL/GenBank/DDBJ whole genome shotgun (WGS) entry which is preliminary data.</text>
</comment>
<dbReference type="GO" id="GO:0000245">
    <property type="term" value="P:spliceosomal complex assembly"/>
    <property type="evidence" value="ECO:0007669"/>
    <property type="project" value="InterPro"/>
</dbReference>
<dbReference type="GO" id="GO:0005634">
    <property type="term" value="C:nucleus"/>
    <property type="evidence" value="ECO:0007669"/>
    <property type="project" value="InterPro"/>
</dbReference>
<dbReference type="AlphaFoldDB" id="A0A9Q0R5R4"/>
<dbReference type="EMBL" id="JAPDFW010000126">
    <property type="protein sequence ID" value="KAJ5067528.1"/>
    <property type="molecule type" value="Genomic_DNA"/>
</dbReference>
<gene>
    <name evidence="1" type="ORF">M0811_12880</name>
</gene>
<sequence>MQNFSIENLYSKIYQEIIIKTKLNKEIKGVLYLVDIIAKNIVIIDIENKSPTVIFTDSISSIKNISTEIQNDIVEKFEKEWINSKKNNDLDLDHIQNRKDKIIKTATQLHFQVSYNDEEKIICIMNELFIKFPYDSLDTISCQKEIVLSRFLDIFAQEGIFF</sequence>
<dbReference type="GO" id="GO:0000387">
    <property type="term" value="P:spliceosomal snRNP assembly"/>
    <property type="evidence" value="ECO:0007669"/>
    <property type="project" value="TreeGrafter"/>
</dbReference>